<dbReference type="GO" id="GO:0005739">
    <property type="term" value="C:mitochondrion"/>
    <property type="evidence" value="ECO:0007669"/>
    <property type="project" value="TreeGrafter"/>
</dbReference>
<dbReference type="Proteomes" id="UP000734854">
    <property type="component" value="Unassembled WGS sequence"/>
</dbReference>
<dbReference type="AlphaFoldDB" id="A0A8J5IR11"/>
<evidence type="ECO:0000313" key="3">
    <source>
        <dbReference type="EMBL" id="KAG6537548.1"/>
    </source>
</evidence>
<protein>
    <recommendedName>
        <fullName evidence="2">Anticodon-binding domain-containing protein</fullName>
    </recommendedName>
</protein>
<dbReference type="InterPro" id="IPR004154">
    <property type="entry name" value="Anticodon-bd"/>
</dbReference>
<reference evidence="3 4" key="1">
    <citation type="submission" date="2020-08" db="EMBL/GenBank/DDBJ databases">
        <title>Plant Genome Project.</title>
        <authorList>
            <person name="Zhang R.-G."/>
        </authorList>
    </citation>
    <scope>NUCLEOTIDE SEQUENCE [LARGE SCALE GENOMIC DNA]</scope>
    <source>
        <tissue evidence="3">Rhizome</tissue>
    </source>
</reference>
<dbReference type="PRINTS" id="PR01043">
    <property type="entry name" value="TRNASYNTHGLY"/>
</dbReference>
<gene>
    <name evidence="3" type="ORF">ZIOFF_002642</name>
</gene>
<keyword evidence="4" id="KW-1185">Reference proteome</keyword>
<keyword evidence="1" id="KW-0472">Membrane</keyword>
<accession>A0A8J5IR11</accession>
<dbReference type="SUPFAM" id="SSF55681">
    <property type="entry name" value="Class II aaRS and biotin synthetases"/>
    <property type="match status" value="1"/>
</dbReference>
<feature type="domain" description="Anticodon-binding" evidence="2">
    <location>
        <begin position="225"/>
        <end position="297"/>
    </location>
</feature>
<dbReference type="PANTHER" id="PTHR10745:SF0">
    <property type="entry name" value="GLYCINE--TRNA LIGASE"/>
    <property type="match status" value="1"/>
</dbReference>
<dbReference type="Gene3D" id="3.40.50.800">
    <property type="entry name" value="Anticodon-binding domain"/>
    <property type="match status" value="1"/>
</dbReference>
<proteinExistence type="predicted"/>
<sequence length="327" mass="36768">MTGESAKPVILGETVSKEIVNNETLGYFIGMVYLFLTHLVIDKERLRFRQHLPNEMAHYAADCWDAEIECSYGWIECVGITDRSPYDLWAHSLRCGIFIIPIAFSDTEKSGIPLVAHVKLEPREIEAMREKEAPEMKASLESKGEVEFYVSILGKTVVIMKKMTAIITEKKELQRVFPPSVNEPSFGIGRIIYCLFEHSFYTQPSKSEDVQLNVFRFPPLVAPIKCTIFPLIKTQEFDDVAQIIAKSLTAAGIFHIDTTVWSSLHVSELPFTCTSIGKRYAWTDEIGVPFAVTVDSADSVMIQERGQQGADLYSDHAAAFSPQSNEE</sequence>
<comment type="caution">
    <text evidence="3">The sequence shown here is derived from an EMBL/GenBank/DDBJ whole genome shotgun (WGS) entry which is preliminary data.</text>
</comment>
<name>A0A8J5IR11_ZINOF</name>
<organism evidence="3 4">
    <name type="scientific">Zingiber officinale</name>
    <name type="common">Ginger</name>
    <name type="synonym">Amomum zingiber</name>
    <dbReference type="NCBI Taxonomy" id="94328"/>
    <lineage>
        <taxon>Eukaryota</taxon>
        <taxon>Viridiplantae</taxon>
        <taxon>Streptophyta</taxon>
        <taxon>Embryophyta</taxon>
        <taxon>Tracheophyta</taxon>
        <taxon>Spermatophyta</taxon>
        <taxon>Magnoliopsida</taxon>
        <taxon>Liliopsida</taxon>
        <taxon>Zingiberales</taxon>
        <taxon>Zingiberaceae</taxon>
        <taxon>Zingiber</taxon>
    </lineage>
</organism>
<dbReference type="InterPro" id="IPR045864">
    <property type="entry name" value="aa-tRNA-synth_II/BPL/LPL"/>
</dbReference>
<feature type="transmembrane region" description="Helical" evidence="1">
    <location>
        <begin position="24"/>
        <end position="41"/>
    </location>
</feature>
<keyword evidence="1" id="KW-0812">Transmembrane</keyword>
<evidence type="ECO:0000256" key="1">
    <source>
        <dbReference type="SAM" id="Phobius"/>
    </source>
</evidence>
<dbReference type="GO" id="GO:0070150">
    <property type="term" value="P:mitochondrial glycyl-tRNA aminoacylation"/>
    <property type="evidence" value="ECO:0007669"/>
    <property type="project" value="TreeGrafter"/>
</dbReference>
<dbReference type="PANTHER" id="PTHR10745">
    <property type="entry name" value="GLYCYL-TRNA SYNTHETASE/DNA POLYMERASE SUBUNIT GAMMA-2"/>
    <property type="match status" value="1"/>
</dbReference>
<dbReference type="EMBL" id="JACMSC010000001">
    <property type="protein sequence ID" value="KAG6537548.1"/>
    <property type="molecule type" value="Genomic_DNA"/>
</dbReference>
<dbReference type="GO" id="GO:0004820">
    <property type="term" value="F:glycine-tRNA ligase activity"/>
    <property type="evidence" value="ECO:0007669"/>
    <property type="project" value="TreeGrafter"/>
</dbReference>
<dbReference type="SUPFAM" id="SSF52954">
    <property type="entry name" value="Class II aaRS ABD-related"/>
    <property type="match status" value="1"/>
</dbReference>
<dbReference type="InterPro" id="IPR027031">
    <property type="entry name" value="Gly-tRNA_synthase/POLG2"/>
</dbReference>
<keyword evidence="1" id="KW-1133">Transmembrane helix</keyword>
<dbReference type="Gene3D" id="3.30.930.10">
    <property type="entry name" value="Bira Bifunctional Protein, Domain 2"/>
    <property type="match status" value="1"/>
</dbReference>
<evidence type="ECO:0000259" key="2">
    <source>
        <dbReference type="Pfam" id="PF03129"/>
    </source>
</evidence>
<dbReference type="InterPro" id="IPR036621">
    <property type="entry name" value="Anticodon-bd_dom_sf"/>
</dbReference>
<evidence type="ECO:0000313" key="4">
    <source>
        <dbReference type="Proteomes" id="UP000734854"/>
    </source>
</evidence>
<dbReference type="Pfam" id="PF03129">
    <property type="entry name" value="HGTP_anticodon"/>
    <property type="match status" value="1"/>
</dbReference>